<reference evidence="1 2" key="1">
    <citation type="submission" date="2024-06" db="EMBL/GenBank/DDBJ databases">
        <title>Genomic Encyclopedia of Type Strains, Phase V (KMG-V): Genome sequencing to study the core and pangenomes of soil and plant-associated prokaryotes.</title>
        <authorList>
            <person name="Whitman W."/>
        </authorList>
    </citation>
    <scope>NUCLEOTIDE SEQUENCE [LARGE SCALE GENOMIC DNA]</scope>
    <source>
        <strain evidence="1 2">USDA 160</strain>
    </source>
</reference>
<proteinExistence type="predicted"/>
<evidence type="ECO:0000313" key="1">
    <source>
        <dbReference type="EMBL" id="MET4718922.1"/>
    </source>
</evidence>
<organism evidence="1 2">
    <name type="scientific">Bradyrhizobium japonicum</name>
    <dbReference type="NCBI Taxonomy" id="375"/>
    <lineage>
        <taxon>Bacteria</taxon>
        <taxon>Pseudomonadati</taxon>
        <taxon>Pseudomonadota</taxon>
        <taxon>Alphaproteobacteria</taxon>
        <taxon>Hyphomicrobiales</taxon>
        <taxon>Nitrobacteraceae</taxon>
        <taxon>Bradyrhizobium</taxon>
    </lineage>
</organism>
<dbReference type="RefSeq" id="WP_157788364.1">
    <property type="nucleotide sequence ID" value="NZ_CP066351.1"/>
</dbReference>
<comment type="caution">
    <text evidence="1">The sequence shown here is derived from an EMBL/GenBank/DDBJ whole genome shotgun (WGS) entry which is preliminary data.</text>
</comment>
<sequence>MIFAFDFTASASQRESLLAALRLNTLGTTHRTIGMHSTLFCTWMRVQEHRQMSSHCPSVTFVREADHASPL</sequence>
<dbReference type="Proteomes" id="UP001549291">
    <property type="component" value="Unassembled WGS sequence"/>
</dbReference>
<keyword evidence="2" id="KW-1185">Reference proteome</keyword>
<accession>A0ABV2RPN5</accession>
<dbReference type="EMBL" id="JBEPTQ010000002">
    <property type="protein sequence ID" value="MET4718922.1"/>
    <property type="molecule type" value="Genomic_DNA"/>
</dbReference>
<gene>
    <name evidence="1" type="ORF">ABIF63_003028</name>
</gene>
<protein>
    <submittedName>
        <fullName evidence="1">Uncharacterized protein</fullName>
    </submittedName>
</protein>
<name>A0ABV2RPN5_BRAJP</name>
<evidence type="ECO:0000313" key="2">
    <source>
        <dbReference type="Proteomes" id="UP001549291"/>
    </source>
</evidence>